<evidence type="ECO:0000256" key="6">
    <source>
        <dbReference type="ARBA" id="ARBA00022692"/>
    </source>
</evidence>
<dbReference type="EMBL" id="CADIKL010000009">
    <property type="protein sequence ID" value="CAB3786171.1"/>
    <property type="molecule type" value="Genomic_DNA"/>
</dbReference>
<evidence type="ECO:0000256" key="8">
    <source>
        <dbReference type="ARBA" id="ARBA00023136"/>
    </source>
</evidence>
<dbReference type="AlphaFoldDB" id="A0A6J5FV90"/>
<evidence type="ECO:0000256" key="10">
    <source>
        <dbReference type="ARBA" id="ARBA00030775"/>
    </source>
</evidence>
<evidence type="ECO:0000256" key="5">
    <source>
        <dbReference type="ARBA" id="ARBA00022519"/>
    </source>
</evidence>
<dbReference type="Pfam" id="PF07963">
    <property type="entry name" value="N_methyl"/>
    <property type="match status" value="1"/>
</dbReference>
<dbReference type="Proteomes" id="UP000494119">
    <property type="component" value="Unassembled WGS sequence"/>
</dbReference>
<dbReference type="GO" id="GO:0005886">
    <property type="term" value="C:plasma membrane"/>
    <property type="evidence" value="ECO:0007669"/>
    <property type="project" value="UniProtKB-SubCell"/>
</dbReference>
<keyword evidence="3" id="KW-1003">Cell membrane</keyword>
<keyword evidence="7 11" id="KW-1133">Transmembrane helix</keyword>
<evidence type="ECO:0000256" key="9">
    <source>
        <dbReference type="ARBA" id="ARBA00025772"/>
    </source>
</evidence>
<evidence type="ECO:0000313" key="14">
    <source>
        <dbReference type="Proteomes" id="UP000494119"/>
    </source>
</evidence>
<sequence>MKCAGFTLIETMVVIVLLAMCATASAPVFISWRARDQVDARANALLGTLSYARSEAIRRKVRVSVCRIDAARHCLTAGKNCPNGRADWSCGWAVIAERAGMSLQLRAQPALDEITVASGLTALTFTPPAGQTIGSLRNFEIAPRAAAPSMRGTGWRRCIRVAAGGRARVSDGACGAASGAAS</sequence>
<dbReference type="InterPro" id="IPR022346">
    <property type="entry name" value="T2SS_GspH"/>
</dbReference>
<dbReference type="GO" id="GO:0015628">
    <property type="term" value="P:protein secretion by the type II secretion system"/>
    <property type="evidence" value="ECO:0007669"/>
    <property type="project" value="InterPro"/>
</dbReference>
<dbReference type="Pfam" id="PF12019">
    <property type="entry name" value="GspH"/>
    <property type="match status" value="1"/>
</dbReference>
<keyword evidence="5" id="KW-0997">Cell inner membrane</keyword>
<organism evidence="13 14">
    <name type="scientific">Paraburkholderia caffeinitolerans</name>
    <dbReference type="NCBI Taxonomy" id="1723730"/>
    <lineage>
        <taxon>Bacteria</taxon>
        <taxon>Pseudomonadati</taxon>
        <taxon>Pseudomonadota</taxon>
        <taxon>Betaproteobacteria</taxon>
        <taxon>Burkholderiales</taxon>
        <taxon>Burkholderiaceae</taxon>
        <taxon>Paraburkholderia</taxon>
    </lineage>
</organism>
<evidence type="ECO:0000313" key="13">
    <source>
        <dbReference type="EMBL" id="CAB3786171.1"/>
    </source>
</evidence>
<evidence type="ECO:0000256" key="2">
    <source>
        <dbReference type="ARBA" id="ARBA00021549"/>
    </source>
</evidence>
<dbReference type="Gene3D" id="3.55.40.10">
    <property type="entry name" value="minor pseudopilin epsh domain"/>
    <property type="match status" value="1"/>
</dbReference>
<feature type="domain" description="General secretion pathway GspH" evidence="12">
    <location>
        <begin position="42"/>
        <end position="165"/>
    </location>
</feature>
<keyword evidence="6 11" id="KW-0812">Transmembrane</keyword>
<evidence type="ECO:0000259" key="12">
    <source>
        <dbReference type="Pfam" id="PF12019"/>
    </source>
</evidence>
<accession>A0A6J5FV90</accession>
<evidence type="ECO:0000256" key="3">
    <source>
        <dbReference type="ARBA" id="ARBA00022475"/>
    </source>
</evidence>
<evidence type="ECO:0000256" key="11">
    <source>
        <dbReference type="SAM" id="Phobius"/>
    </source>
</evidence>
<protein>
    <recommendedName>
        <fullName evidence="2">Type II secretion system protein H</fullName>
    </recommendedName>
    <alternativeName>
        <fullName evidence="10">General secretion pathway protein H</fullName>
    </alternativeName>
</protein>
<dbReference type="InterPro" id="IPR012902">
    <property type="entry name" value="N_methyl_site"/>
</dbReference>
<comment type="similarity">
    <text evidence="9">Belongs to the GSP H family.</text>
</comment>
<reference evidence="13 14" key="1">
    <citation type="submission" date="2020-04" db="EMBL/GenBank/DDBJ databases">
        <authorList>
            <person name="De Canck E."/>
        </authorList>
    </citation>
    <scope>NUCLEOTIDE SEQUENCE [LARGE SCALE GENOMIC DNA]</scope>
    <source>
        <strain evidence="13 14">LMG 28688</strain>
    </source>
</reference>
<evidence type="ECO:0000256" key="1">
    <source>
        <dbReference type="ARBA" id="ARBA00004377"/>
    </source>
</evidence>
<gene>
    <name evidence="13" type="ORF">LMG28688_02206</name>
</gene>
<keyword evidence="14" id="KW-1185">Reference proteome</keyword>
<dbReference type="SUPFAM" id="SSF54523">
    <property type="entry name" value="Pili subunits"/>
    <property type="match status" value="1"/>
</dbReference>
<keyword evidence="8 11" id="KW-0472">Membrane</keyword>
<dbReference type="InterPro" id="IPR045584">
    <property type="entry name" value="Pilin-like"/>
</dbReference>
<comment type="subcellular location">
    <subcellularLocation>
        <location evidence="1">Cell inner membrane</location>
        <topology evidence="1">Single-pass membrane protein</topology>
    </subcellularLocation>
</comment>
<dbReference type="NCBIfam" id="TIGR02532">
    <property type="entry name" value="IV_pilin_GFxxxE"/>
    <property type="match status" value="1"/>
</dbReference>
<dbReference type="RefSeq" id="WP_175195264.1">
    <property type="nucleotide sequence ID" value="NZ_CADIKL010000009.1"/>
</dbReference>
<dbReference type="GO" id="GO:0015627">
    <property type="term" value="C:type II protein secretion system complex"/>
    <property type="evidence" value="ECO:0007669"/>
    <property type="project" value="InterPro"/>
</dbReference>
<keyword evidence="4" id="KW-0488">Methylation</keyword>
<evidence type="ECO:0000256" key="4">
    <source>
        <dbReference type="ARBA" id="ARBA00022481"/>
    </source>
</evidence>
<feature type="transmembrane region" description="Helical" evidence="11">
    <location>
        <begin position="12"/>
        <end position="32"/>
    </location>
</feature>
<name>A0A6J5FV90_9BURK</name>
<proteinExistence type="inferred from homology"/>
<evidence type="ECO:0000256" key="7">
    <source>
        <dbReference type="ARBA" id="ARBA00022989"/>
    </source>
</evidence>